<name>A0ABR1MA87_9PEZI</name>
<feature type="region of interest" description="Disordered" evidence="1">
    <location>
        <begin position="216"/>
        <end position="241"/>
    </location>
</feature>
<organism evidence="2 3">
    <name type="scientific">Phyllosticta citribraziliensis</name>
    <dbReference type="NCBI Taxonomy" id="989973"/>
    <lineage>
        <taxon>Eukaryota</taxon>
        <taxon>Fungi</taxon>
        <taxon>Dikarya</taxon>
        <taxon>Ascomycota</taxon>
        <taxon>Pezizomycotina</taxon>
        <taxon>Dothideomycetes</taxon>
        <taxon>Dothideomycetes incertae sedis</taxon>
        <taxon>Botryosphaeriales</taxon>
        <taxon>Phyllostictaceae</taxon>
        <taxon>Phyllosticta</taxon>
    </lineage>
</organism>
<accession>A0ABR1MA87</accession>
<protein>
    <submittedName>
        <fullName evidence="2">Uncharacterized protein</fullName>
    </submittedName>
</protein>
<dbReference type="Proteomes" id="UP001360953">
    <property type="component" value="Unassembled WGS sequence"/>
</dbReference>
<evidence type="ECO:0000313" key="3">
    <source>
        <dbReference type="Proteomes" id="UP001360953"/>
    </source>
</evidence>
<gene>
    <name evidence="2" type="ORF">J3D65DRAFT_36967</name>
</gene>
<sequence>METTDWRMFCSYSRYRHHHERRNPRLRPFSSCKPLPMRSDGRPTCPVPLLLDNGNNGLLPFVCFAAWLTRTRRLQLRTWPDRLSWTVVSIKAYSQANASTPTHQLTSSQTPIVRPSILSPTTKVVAVLTTFQLVPMAAMQITGVKTNAHTSPTSAQPESKQFACPAACAARRGIAGQHKSSKSSAPESIISVQGAGDTTAAAHPALLCPVSRVARRRRYSDTQSDNPMRLRGCEANIPSDNHHQRMGEIRAYETTRNTIEYSIGA</sequence>
<dbReference type="EMBL" id="JBBPEH010000001">
    <property type="protein sequence ID" value="KAK7544798.1"/>
    <property type="molecule type" value="Genomic_DNA"/>
</dbReference>
<keyword evidence="3" id="KW-1185">Reference proteome</keyword>
<evidence type="ECO:0000313" key="2">
    <source>
        <dbReference type="EMBL" id="KAK7544798.1"/>
    </source>
</evidence>
<dbReference type="GeneID" id="92028602"/>
<comment type="caution">
    <text evidence="2">The sequence shown here is derived from an EMBL/GenBank/DDBJ whole genome shotgun (WGS) entry which is preliminary data.</text>
</comment>
<evidence type="ECO:0000256" key="1">
    <source>
        <dbReference type="SAM" id="MobiDB-lite"/>
    </source>
</evidence>
<proteinExistence type="predicted"/>
<dbReference type="RefSeq" id="XP_066660033.1">
    <property type="nucleotide sequence ID" value="XM_066795696.1"/>
</dbReference>
<reference evidence="2 3" key="1">
    <citation type="submission" date="2024-04" db="EMBL/GenBank/DDBJ databases">
        <title>Phyllosticta paracitricarpa is synonymous to the EU quarantine fungus P. citricarpa based on phylogenomic analyses.</title>
        <authorList>
            <consortium name="Lawrence Berkeley National Laboratory"/>
            <person name="Van ingen-buijs V.A."/>
            <person name="Van westerhoven A.C."/>
            <person name="Haridas S."/>
            <person name="Skiadas P."/>
            <person name="Martin F."/>
            <person name="Groenewald J.Z."/>
            <person name="Crous P.W."/>
            <person name="Seidl M.F."/>
        </authorList>
    </citation>
    <scope>NUCLEOTIDE SEQUENCE [LARGE SCALE GENOMIC DNA]</scope>
    <source>
        <strain evidence="2 3">CPC 17464</strain>
    </source>
</reference>